<organism evidence="3 4">
    <name type="scientific">Chloropicon primus</name>
    <dbReference type="NCBI Taxonomy" id="1764295"/>
    <lineage>
        <taxon>Eukaryota</taxon>
        <taxon>Viridiplantae</taxon>
        <taxon>Chlorophyta</taxon>
        <taxon>Chloropicophyceae</taxon>
        <taxon>Chloropicales</taxon>
        <taxon>Chloropicaceae</taxon>
        <taxon>Chloropicon</taxon>
    </lineage>
</organism>
<proteinExistence type="predicted"/>
<feature type="coiled-coil region" evidence="1">
    <location>
        <begin position="202"/>
        <end position="264"/>
    </location>
</feature>
<keyword evidence="1" id="KW-0175">Coiled coil</keyword>
<feature type="coiled-coil region" evidence="1">
    <location>
        <begin position="54"/>
        <end position="150"/>
    </location>
</feature>
<evidence type="ECO:0000313" key="4">
    <source>
        <dbReference type="Proteomes" id="UP000316726"/>
    </source>
</evidence>
<dbReference type="OrthoDB" id="552102at2759"/>
<evidence type="ECO:0000313" key="3">
    <source>
        <dbReference type="EMBL" id="QDZ25983.1"/>
    </source>
</evidence>
<reference evidence="3 4" key="1">
    <citation type="submission" date="2018-07" db="EMBL/GenBank/DDBJ databases">
        <title>The complete nuclear genome of the prasinophyte Chloropicon primus (CCMP1205).</title>
        <authorList>
            <person name="Pombert J.-F."/>
            <person name="Otis C."/>
            <person name="Turmel M."/>
            <person name="Lemieux C."/>
        </authorList>
    </citation>
    <scope>NUCLEOTIDE SEQUENCE [LARGE SCALE GENOMIC DNA]</scope>
    <source>
        <strain evidence="3 4">CCMP1205</strain>
    </source>
</reference>
<dbReference type="Proteomes" id="UP000316726">
    <property type="component" value="Chromosome 20"/>
</dbReference>
<accession>A0A5B8MZI8</accession>
<protein>
    <submittedName>
        <fullName evidence="3">Uncharacterized protein</fullName>
    </submittedName>
</protein>
<keyword evidence="4" id="KW-1185">Reference proteome</keyword>
<dbReference type="STRING" id="1764295.A0A5B8MZI8"/>
<dbReference type="AlphaFoldDB" id="A0A5B8MZI8"/>
<evidence type="ECO:0000256" key="2">
    <source>
        <dbReference type="SAM" id="MobiDB-lite"/>
    </source>
</evidence>
<feature type="coiled-coil region" evidence="1">
    <location>
        <begin position="435"/>
        <end position="494"/>
    </location>
</feature>
<gene>
    <name evidence="3" type="ORF">A3770_20p85010</name>
</gene>
<feature type="region of interest" description="Disordered" evidence="2">
    <location>
        <begin position="1"/>
        <end position="27"/>
    </location>
</feature>
<sequence>MVVMEREGGSGRSSRSAWVSDIQPTPSGSQHELLELRRGFTNLTKQHKTATMKVDSLREERLALRQKLTTKEKQLSLLKRRVSALSGERDILEKERATEKAHMHKLEAKVHAMDDNNHLYDKFQAMKRRYKSTKEENAALKAKLQTCAEEQQAQMHELNTLQTALRLKTQEIMEETGKDIPTRLLYAVARSREDGVMLAIQLTDEKEKCRKLAKDLAQTKAELLKSEEGRTAALELLETKERSILSLQAASKSLQNNFDKLQSQFDVSQAESETKSQEIEELKSTIETCHGLEKELRKQMHSDEMRALQREKDLRAELVGALEKESANATEEKRKAQEVQHVLERQVSALQADLRESDYNHQQARLEVDRHVIALQEAEDRIQNIILHSDNKEGTLREDLKALDGHCIALNEKCSTLSDELSSVRSEVQFQIQKAEEAGKRAQKTDRLLAQEEEKWQEERAKMIQKLEDTLVQLSGSIEKSDRLERDAAALKAESKLKDGKISQLNQDMVQIRESNAALYKSKELLQRAMLEQVSDVRQRLDQAGLQNKELEATVYKQRETERALKDMIRSTNTSPLVPQMNHAVASQPPQTQAPLHPNLAFPSPLPGPASARPVAVDPTYSVSREGTPAAVPGSSLQFPSLEQLAGIDKDVISKLLTPQSAMRLRSL</sequence>
<feature type="coiled-coil region" evidence="1">
    <location>
        <begin position="319"/>
        <end position="381"/>
    </location>
</feature>
<evidence type="ECO:0000256" key="1">
    <source>
        <dbReference type="SAM" id="Coils"/>
    </source>
</evidence>
<feature type="region of interest" description="Disordered" evidence="2">
    <location>
        <begin position="587"/>
        <end position="615"/>
    </location>
</feature>
<dbReference type="EMBL" id="CP031053">
    <property type="protein sequence ID" value="QDZ25983.1"/>
    <property type="molecule type" value="Genomic_DNA"/>
</dbReference>
<name>A0A5B8MZI8_9CHLO</name>